<protein>
    <submittedName>
        <fullName evidence="1">CLUMA_CG011619, isoform A</fullName>
    </submittedName>
</protein>
<proteinExistence type="predicted"/>
<dbReference type="Proteomes" id="UP000183832">
    <property type="component" value="Unassembled WGS sequence"/>
</dbReference>
<evidence type="ECO:0000313" key="2">
    <source>
        <dbReference type="Proteomes" id="UP000183832"/>
    </source>
</evidence>
<accession>A0A1J1IIH1</accession>
<gene>
    <name evidence="1" type="ORF">CLUMA_CG011619</name>
</gene>
<organism evidence="1 2">
    <name type="scientific">Clunio marinus</name>
    <dbReference type="NCBI Taxonomy" id="568069"/>
    <lineage>
        <taxon>Eukaryota</taxon>
        <taxon>Metazoa</taxon>
        <taxon>Ecdysozoa</taxon>
        <taxon>Arthropoda</taxon>
        <taxon>Hexapoda</taxon>
        <taxon>Insecta</taxon>
        <taxon>Pterygota</taxon>
        <taxon>Neoptera</taxon>
        <taxon>Endopterygota</taxon>
        <taxon>Diptera</taxon>
        <taxon>Nematocera</taxon>
        <taxon>Chironomoidea</taxon>
        <taxon>Chironomidae</taxon>
        <taxon>Clunio</taxon>
    </lineage>
</organism>
<reference evidence="1 2" key="1">
    <citation type="submission" date="2015-04" db="EMBL/GenBank/DDBJ databases">
        <authorList>
            <person name="Syromyatnikov M.Y."/>
            <person name="Popov V.N."/>
        </authorList>
    </citation>
    <scope>NUCLEOTIDE SEQUENCE [LARGE SCALE GENOMIC DNA]</scope>
</reference>
<name>A0A1J1IIH1_9DIPT</name>
<dbReference type="EMBL" id="CVRI01000047">
    <property type="protein sequence ID" value="CRK98257.1"/>
    <property type="molecule type" value="Genomic_DNA"/>
</dbReference>
<evidence type="ECO:0000313" key="1">
    <source>
        <dbReference type="EMBL" id="CRK98257.1"/>
    </source>
</evidence>
<keyword evidence="2" id="KW-1185">Reference proteome</keyword>
<dbReference type="AlphaFoldDB" id="A0A1J1IIH1"/>
<sequence length="65" mass="7687">MKKLPMASCETSYWSHVMLRNRLRSFDAAKTESCRCCSFGLLLEFKDKRKRVIKDQQTSQLRSNK</sequence>